<dbReference type="InterPro" id="IPR043472">
    <property type="entry name" value="Macro_dom-like"/>
</dbReference>
<dbReference type="SUPFAM" id="SSF52949">
    <property type="entry name" value="Macro domain-like"/>
    <property type="match status" value="1"/>
</dbReference>
<sequence length="352" mass="39456">MSGTLNSCKADIILCPVNKELKPVFDSEVLLGGLNKEELDEELQKDDVVRIYNPENFNCHCLLLTVFEDLNIKNHSDFREQKVATQVIHTLVTNGFRSLGISLKNNKSPEWKMFAFKLVTCLLKSKSELKSPVVVYCFDAVDEFDSLDDYIQRELNNDKYLVPITTEHLEYKEGEKSIEVLVEQGSILDYDAKVDVLINSVGVSLNLRNGIVSQKLVEKAGKSVQDKCKENYKNGINIGDIAITSAGHMICQKIFHVALYINFVCDGNISTEILKNIVIRCLKAAEKSEMTSIAFPALGTGTLGYPPCLVAKTMFAAVDEYEKTNPTYLKRVVFVVFEDNVVFQVITSKSVQ</sequence>
<protein>
    <recommendedName>
        <fullName evidence="6">Macro domain-containing protein</fullName>
    </recommendedName>
</protein>
<reference evidence="7" key="1">
    <citation type="submission" date="2018-11" db="EMBL/GenBank/DDBJ databases">
        <authorList>
            <person name="Alioto T."/>
            <person name="Alioto T."/>
        </authorList>
    </citation>
    <scope>NUCLEOTIDE SEQUENCE</scope>
</reference>
<gene>
    <name evidence="7" type="ORF">MGAL_10B067133</name>
</gene>
<evidence type="ECO:0000256" key="2">
    <source>
        <dbReference type="ARBA" id="ARBA00022676"/>
    </source>
</evidence>
<evidence type="ECO:0000256" key="1">
    <source>
        <dbReference type="ARBA" id="ARBA00004123"/>
    </source>
</evidence>
<feature type="domain" description="Macro" evidence="6">
    <location>
        <begin position="167"/>
        <end position="352"/>
    </location>
</feature>
<organism evidence="7 8">
    <name type="scientific">Mytilus galloprovincialis</name>
    <name type="common">Mediterranean mussel</name>
    <dbReference type="NCBI Taxonomy" id="29158"/>
    <lineage>
        <taxon>Eukaryota</taxon>
        <taxon>Metazoa</taxon>
        <taxon>Spiralia</taxon>
        <taxon>Lophotrochozoa</taxon>
        <taxon>Mollusca</taxon>
        <taxon>Bivalvia</taxon>
        <taxon>Autobranchia</taxon>
        <taxon>Pteriomorphia</taxon>
        <taxon>Mytilida</taxon>
        <taxon>Mytiloidea</taxon>
        <taxon>Mytilidae</taxon>
        <taxon>Mytilinae</taxon>
        <taxon>Mytilus</taxon>
    </lineage>
</organism>
<dbReference type="PANTHER" id="PTHR14453">
    <property type="entry name" value="PARP/ZINC FINGER CCCH TYPE DOMAIN CONTAINING PROTEIN"/>
    <property type="match status" value="1"/>
</dbReference>
<accession>A0A8B6DJ67</accession>
<dbReference type="GO" id="GO:0016757">
    <property type="term" value="F:glycosyltransferase activity"/>
    <property type="evidence" value="ECO:0007669"/>
    <property type="project" value="UniProtKB-KW"/>
</dbReference>
<evidence type="ECO:0000256" key="5">
    <source>
        <dbReference type="ARBA" id="ARBA00023242"/>
    </source>
</evidence>
<dbReference type="InterPro" id="IPR052056">
    <property type="entry name" value="Mono-ARTD/PARP"/>
</dbReference>
<dbReference type="OrthoDB" id="6131779at2759"/>
<comment type="caution">
    <text evidence="7">The sequence shown here is derived from an EMBL/GenBank/DDBJ whole genome shotgun (WGS) entry which is preliminary data.</text>
</comment>
<evidence type="ECO:0000259" key="6">
    <source>
        <dbReference type="PROSITE" id="PS51154"/>
    </source>
</evidence>
<keyword evidence="8" id="KW-1185">Reference proteome</keyword>
<dbReference type="AlphaFoldDB" id="A0A8B6DJ67"/>
<name>A0A8B6DJ67_MYTGA</name>
<evidence type="ECO:0000256" key="4">
    <source>
        <dbReference type="ARBA" id="ARBA00023027"/>
    </source>
</evidence>
<dbReference type="GO" id="GO:0005737">
    <property type="term" value="C:cytoplasm"/>
    <property type="evidence" value="ECO:0007669"/>
    <property type="project" value="TreeGrafter"/>
</dbReference>
<dbReference type="SMART" id="SM00506">
    <property type="entry name" value="A1pp"/>
    <property type="match status" value="1"/>
</dbReference>
<keyword evidence="5" id="KW-0539">Nucleus</keyword>
<dbReference type="InterPro" id="IPR002589">
    <property type="entry name" value="Macro_dom"/>
</dbReference>
<proteinExistence type="predicted"/>
<keyword evidence="4" id="KW-0520">NAD</keyword>
<dbReference type="Gene3D" id="3.40.220.10">
    <property type="entry name" value="Leucine Aminopeptidase, subunit E, domain 1"/>
    <property type="match status" value="1"/>
</dbReference>
<dbReference type="Pfam" id="PF01661">
    <property type="entry name" value="Macro"/>
    <property type="match status" value="1"/>
</dbReference>
<evidence type="ECO:0000313" key="7">
    <source>
        <dbReference type="EMBL" id="VDI19489.1"/>
    </source>
</evidence>
<keyword evidence="2" id="KW-0328">Glycosyltransferase</keyword>
<dbReference type="GO" id="GO:0005634">
    <property type="term" value="C:nucleus"/>
    <property type="evidence" value="ECO:0007669"/>
    <property type="project" value="UniProtKB-SubCell"/>
</dbReference>
<evidence type="ECO:0000313" key="8">
    <source>
        <dbReference type="Proteomes" id="UP000596742"/>
    </source>
</evidence>
<keyword evidence="3" id="KW-0808">Transferase</keyword>
<dbReference type="EMBL" id="UYJE01003460">
    <property type="protein sequence ID" value="VDI19489.1"/>
    <property type="molecule type" value="Genomic_DNA"/>
</dbReference>
<comment type="subcellular location">
    <subcellularLocation>
        <location evidence="1">Nucleus</location>
    </subcellularLocation>
</comment>
<dbReference type="Proteomes" id="UP000596742">
    <property type="component" value="Unassembled WGS sequence"/>
</dbReference>
<evidence type="ECO:0000256" key="3">
    <source>
        <dbReference type="ARBA" id="ARBA00022679"/>
    </source>
</evidence>
<dbReference type="GO" id="GO:0003714">
    <property type="term" value="F:transcription corepressor activity"/>
    <property type="evidence" value="ECO:0007669"/>
    <property type="project" value="TreeGrafter"/>
</dbReference>
<dbReference type="GO" id="GO:0010629">
    <property type="term" value="P:negative regulation of gene expression"/>
    <property type="evidence" value="ECO:0007669"/>
    <property type="project" value="TreeGrafter"/>
</dbReference>
<dbReference type="PROSITE" id="PS51154">
    <property type="entry name" value="MACRO"/>
    <property type="match status" value="1"/>
</dbReference>
<dbReference type="PANTHER" id="PTHR14453:SF67">
    <property type="entry name" value="POLY [ADP-RIBOSE] POLYMERASE"/>
    <property type="match status" value="1"/>
</dbReference>